<dbReference type="GO" id="GO:0016787">
    <property type="term" value="F:hydrolase activity"/>
    <property type="evidence" value="ECO:0007669"/>
    <property type="project" value="UniProtKB-KW"/>
</dbReference>
<dbReference type="SUPFAM" id="SSF48208">
    <property type="entry name" value="Six-hairpin glycosidases"/>
    <property type="match status" value="1"/>
</dbReference>
<reference evidence="2 3" key="1">
    <citation type="submission" date="2016-11" db="EMBL/GenBank/DDBJ databases">
        <authorList>
            <person name="Jaros S."/>
            <person name="Januszkiewicz K."/>
            <person name="Wedrychowicz H."/>
        </authorList>
    </citation>
    <scope>NUCLEOTIDE SEQUENCE [LARGE SCALE GENOMIC DNA]</scope>
    <source>
        <strain evidence="2 3">DSM 25660</strain>
    </source>
</reference>
<dbReference type="RefSeq" id="WP_073364045.1">
    <property type="nucleotide sequence ID" value="NZ_FQVQ01000012.1"/>
</dbReference>
<name>A0A1M5CPN6_9FLAO</name>
<dbReference type="InterPro" id="IPR052043">
    <property type="entry name" value="PolySaccharide_Degr_Enz"/>
</dbReference>
<evidence type="ECO:0000256" key="1">
    <source>
        <dbReference type="ARBA" id="ARBA00022801"/>
    </source>
</evidence>
<dbReference type="PANTHER" id="PTHR33886">
    <property type="entry name" value="UNSATURATED RHAMNOGALACTURONAN HYDROLASE (EUROFUNG)"/>
    <property type="match status" value="1"/>
</dbReference>
<dbReference type="GO" id="GO:0005975">
    <property type="term" value="P:carbohydrate metabolic process"/>
    <property type="evidence" value="ECO:0007669"/>
    <property type="project" value="InterPro"/>
</dbReference>
<gene>
    <name evidence="2" type="ORF">SAMN05444377_11288</name>
</gene>
<dbReference type="AlphaFoldDB" id="A0A1M5CPN6"/>
<dbReference type="OrthoDB" id="9807186at2"/>
<dbReference type="InterPro" id="IPR010905">
    <property type="entry name" value="Glyco_hydro_88"/>
</dbReference>
<sequence>MMLLLSILLAIALVFLAVDALHHLYVWQSRIKIGRLQDDSWQEAVQKRALRWLYHTPTAKLTDQSRLILWDMLRGNYSRSTIQVWQKASLLIGLTDVAVRTQDKALQAELSRFVAGLFTPQGTWKTPPKESDWIMLSHAVIRIPWIDVTRYQPAFEESLALLHSLKGEDGTVAYKAHMRGYRFVDTIGFICPFLAVYAQKFNDEAALTLALDQWGLFYQYGMMTSGGIPCHTYHVATKIPVGLFGWGRGLGWYSYGLLELYHALPEGHARQQELEKALRAFVDAALPFQHADGSWSWLIFDAKARKDSSITAVMGWTLSHLPLSLQTEATVKAALLARRYLQKVTRRDGAIDFSQGDTKGIGVYAQTFEVLPFTQGFALRF</sequence>
<dbReference type="EMBL" id="FQVQ01000012">
    <property type="protein sequence ID" value="SHF56724.1"/>
    <property type="molecule type" value="Genomic_DNA"/>
</dbReference>
<accession>A0A1M5CPN6</accession>
<dbReference type="InterPro" id="IPR008928">
    <property type="entry name" value="6-hairpin_glycosidase_sf"/>
</dbReference>
<dbReference type="Proteomes" id="UP000184147">
    <property type="component" value="Unassembled WGS sequence"/>
</dbReference>
<keyword evidence="1 2" id="KW-0378">Hydrolase</keyword>
<dbReference type="STRING" id="1124188.SAMN05444377_11288"/>
<dbReference type="Pfam" id="PF07470">
    <property type="entry name" value="Glyco_hydro_88"/>
    <property type="match status" value="1"/>
</dbReference>
<protein>
    <submittedName>
        <fullName evidence="2">Unsaturated rhamnogalacturonyl hydrolase</fullName>
    </submittedName>
</protein>
<evidence type="ECO:0000313" key="3">
    <source>
        <dbReference type="Proteomes" id="UP000184147"/>
    </source>
</evidence>
<evidence type="ECO:0000313" key="2">
    <source>
        <dbReference type="EMBL" id="SHF56724.1"/>
    </source>
</evidence>
<proteinExistence type="predicted"/>
<organism evidence="2 3">
    <name type="scientific">Flavobacterium fontis</name>
    <dbReference type="NCBI Taxonomy" id="1124188"/>
    <lineage>
        <taxon>Bacteria</taxon>
        <taxon>Pseudomonadati</taxon>
        <taxon>Bacteroidota</taxon>
        <taxon>Flavobacteriia</taxon>
        <taxon>Flavobacteriales</taxon>
        <taxon>Flavobacteriaceae</taxon>
        <taxon>Flavobacterium</taxon>
    </lineage>
</organism>
<dbReference type="Gene3D" id="1.50.10.10">
    <property type="match status" value="1"/>
</dbReference>
<keyword evidence="3" id="KW-1185">Reference proteome</keyword>
<dbReference type="PANTHER" id="PTHR33886:SF8">
    <property type="entry name" value="UNSATURATED RHAMNOGALACTURONAN HYDROLASE (EUROFUNG)"/>
    <property type="match status" value="1"/>
</dbReference>
<dbReference type="InterPro" id="IPR012341">
    <property type="entry name" value="6hp_glycosidase-like_sf"/>
</dbReference>